<organism evidence="2 3">
    <name type="scientific">Neocucurbitaria cava</name>
    <dbReference type="NCBI Taxonomy" id="798079"/>
    <lineage>
        <taxon>Eukaryota</taxon>
        <taxon>Fungi</taxon>
        <taxon>Dikarya</taxon>
        <taxon>Ascomycota</taxon>
        <taxon>Pezizomycotina</taxon>
        <taxon>Dothideomycetes</taxon>
        <taxon>Pleosporomycetidae</taxon>
        <taxon>Pleosporales</taxon>
        <taxon>Pleosporineae</taxon>
        <taxon>Cucurbitariaceae</taxon>
        <taxon>Neocucurbitaria</taxon>
    </lineage>
</organism>
<evidence type="ECO:0000259" key="1">
    <source>
        <dbReference type="Pfam" id="PF00326"/>
    </source>
</evidence>
<dbReference type="Proteomes" id="UP001140560">
    <property type="component" value="Unassembled WGS sequence"/>
</dbReference>
<comment type="caution">
    <text evidence="2">The sequence shown here is derived from an EMBL/GenBank/DDBJ whole genome shotgun (WGS) entry which is preliminary data.</text>
</comment>
<dbReference type="AlphaFoldDB" id="A0A9W8Y080"/>
<proteinExistence type="predicted"/>
<dbReference type="Pfam" id="PF00326">
    <property type="entry name" value="Peptidase_S9"/>
    <property type="match status" value="1"/>
</dbReference>
<dbReference type="PANTHER" id="PTHR22946">
    <property type="entry name" value="DIENELACTONE HYDROLASE DOMAIN-CONTAINING PROTEIN-RELATED"/>
    <property type="match status" value="1"/>
</dbReference>
<dbReference type="InterPro" id="IPR050261">
    <property type="entry name" value="FrsA_esterase"/>
</dbReference>
<dbReference type="EMBL" id="JAPEUY010000018">
    <property type="protein sequence ID" value="KAJ4364197.1"/>
    <property type="molecule type" value="Genomic_DNA"/>
</dbReference>
<dbReference type="SUPFAM" id="SSF53474">
    <property type="entry name" value="alpha/beta-Hydrolases"/>
    <property type="match status" value="1"/>
</dbReference>
<name>A0A9W8Y080_9PLEO</name>
<evidence type="ECO:0000313" key="2">
    <source>
        <dbReference type="EMBL" id="KAJ4364197.1"/>
    </source>
</evidence>
<dbReference type="Gene3D" id="3.40.50.1820">
    <property type="entry name" value="alpha/beta hydrolase"/>
    <property type="match status" value="1"/>
</dbReference>
<protein>
    <recommendedName>
        <fullName evidence="1">Peptidase S9 prolyl oligopeptidase catalytic domain-containing protein</fullName>
    </recommendedName>
</protein>
<dbReference type="InterPro" id="IPR029058">
    <property type="entry name" value="AB_hydrolase_fold"/>
</dbReference>
<dbReference type="GO" id="GO:0006508">
    <property type="term" value="P:proteolysis"/>
    <property type="evidence" value="ECO:0007669"/>
    <property type="project" value="InterPro"/>
</dbReference>
<gene>
    <name evidence="2" type="ORF">N0V83_009653</name>
</gene>
<keyword evidence="3" id="KW-1185">Reference proteome</keyword>
<reference evidence="2" key="1">
    <citation type="submission" date="2022-10" db="EMBL/GenBank/DDBJ databases">
        <title>Tapping the CABI collections for fungal endophytes: first genome assemblies for Collariella, Neodidymelliopsis, Ascochyta clinopodiicola, Didymella pomorum, Didymosphaeria variabile, Neocosmospora piperis and Neocucurbitaria cava.</title>
        <authorList>
            <person name="Hill R."/>
        </authorList>
    </citation>
    <scope>NUCLEOTIDE SEQUENCE</scope>
    <source>
        <strain evidence="2">IMI 356814</strain>
    </source>
</reference>
<dbReference type="OrthoDB" id="249703at2759"/>
<evidence type="ECO:0000313" key="3">
    <source>
        <dbReference type="Proteomes" id="UP001140560"/>
    </source>
</evidence>
<sequence length="312" mass="34480">MSFFDKATALLDIPAQRINISATDTIKGQNFTVPVIFYKAAAGNEKRPTLVVSSGYDGSQEDLYFAVGTRALERGWNFLSYEGPGQPTVRRYQDLGFIPNWWDVVTPVVDYLETRDDVDTKKLALEGVSFGGILAPRAATREKRFVAVLAIDGLYNIETSLLAQFPTALVDIFKAGNKTEFDTFMAAAASNSSYPSSFRWVVDQGRWSFNTNSTFDWLTQLGQVNLTKDLLDEVQVPVFVGEGQDDTNFYGQGKVVADWLGDRAYYHLFMNDIGAGEHSQVGAEAELAHVSFDWLGGIFDGLAKTDNGTINL</sequence>
<dbReference type="GO" id="GO:0008236">
    <property type="term" value="F:serine-type peptidase activity"/>
    <property type="evidence" value="ECO:0007669"/>
    <property type="project" value="InterPro"/>
</dbReference>
<accession>A0A9W8Y080</accession>
<dbReference type="InterPro" id="IPR001375">
    <property type="entry name" value="Peptidase_S9_cat"/>
</dbReference>
<dbReference type="PANTHER" id="PTHR22946:SF12">
    <property type="entry name" value="CONIDIAL PIGMENT BIOSYNTHESIS PROTEIN AYG1 (AFU_ORTHOLOGUE AFUA_2G17550)"/>
    <property type="match status" value="1"/>
</dbReference>
<feature type="domain" description="Peptidase S9 prolyl oligopeptidase catalytic" evidence="1">
    <location>
        <begin position="108"/>
        <end position="166"/>
    </location>
</feature>